<comment type="caution">
    <text evidence="1">The sequence shown here is derived from an EMBL/GenBank/DDBJ whole genome shotgun (WGS) entry which is preliminary data.</text>
</comment>
<dbReference type="Proteomes" id="UP001062846">
    <property type="component" value="Chromosome 13"/>
</dbReference>
<proteinExistence type="predicted"/>
<name>A0ACC0L3R4_RHOML</name>
<gene>
    <name evidence="1" type="ORF">RHMOL_Rhmol13G0042400</name>
</gene>
<reference evidence="1" key="1">
    <citation type="submission" date="2022-02" db="EMBL/GenBank/DDBJ databases">
        <title>Plant Genome Project.</title>
        <authorList>
            <person name="Zhang R.-G."/>
        </authorList>
    </citation>
    <scope>NUCLEOTIDE SEQUENCE</scope>
    <source>
        <strain evidence="1">AT1</strain>
    </source>
</reference>
<protein>
    <submittedName>
        <fullName evidence="1">Uncharacterized protein</fullName>
    </submittedName>
</protein>
<accession>A0ACC0L3R4</accession>
<evidence type="ECO:0000313" key="1">
    <source>
        <dbReference type="EMBL" id="KAI8523024.1"/>
    </source>
</evidence>
<keyword evidence="2" id="KW-1185">Reference proteome</keyword>
<dbReference type="EMBL" id="CM046400">
    <property type="protein sequence ID" value="KAI8523024.1"/>
    <property type="molecule type" value="Genomic_DNA"/>
</dbReference>
<organism evidence="1 2">
    <name type="scientific">Rhododendron molle</name>
    <name type="common">Chinese azalea</name>
    <name type="synonym">Azalea mollis</name>
    <dbReference type="NCBI Taxonomy" id="49168"/>
    <lineage>
        <taxon>Eukaryota</taxon>
        <taxon>Viridiplantae</taxon>
        <taxon>Streptophyta</taxon>
        <taxon>Embryophyta</taxon>
        <taxon>Tracheophyta</taxon>
        <taxon>Spermatophyta</taxon>
        <taxon>Magnoliopsida</taxon>
        <taxon>eudicotyledons</taxon>
        <taxon>Gunneridae</taxon>
        <taxon>Pentapetalae</taxon>
        <taxon>asterids</taxon>
        <taxon>Ericales</taxon>
        <taxon>Ericaceae</taxon>
        <taxon>Ericoideae</taxon>
        <taxon>Rhodoreae</taxon>
        <taxon>Rhododendron</taxon>
    </lineage>
</organism>
<evidence type="ECO:0000313" key="2">
    <source>
        <dbReference type="Proteomes" id="UP001062846"/>
    </source>
</evidence>
<sequence>MRARARAQRDLRPSHSLYMNYTLKNPKELTYLRKSWARSRSSTRWWTEESTPPHYQQSFFS</sequence>